<feature type="transmembrane region" description="Helical" evidence="1">
    <location>
        <begin position="147"/>
        <end position="167"/>
    </location>
</feature>
<keyword evidence="1" id="KW-0812">Transmembrane</keyword>
<dbReference type="InterPro" id="IPR014509">
    <property type="entry name" value="YjdF-like"/>
</dbReference>
<keyword evidence="1" id="KW-1133">Transmembrane helix</keyword>
<proteinExistence type="predicted"/>
<dbReference type="EMBL" id="WJBB01000001">
    <property type="protein sequence ID" value="MBC3795644.1"/>
    <property type="molecule type" value="Genomic_DNA"/>
</dbReference>
<dbReference type="Pfam" id="PF09997">
    <property type="entry name" value="DUF2238"/>
    <property type="match status" value="1"/>
</dbReference>
<dbReference type="RefSeq" id="WP_148601979.1">
    <property type="nucleotide sequence ID" value="NZ_RXYB01000001.1"/>
</dbReference>
<evidence type="ECO:0000256" key="1">
    <source>
        <dbReference type="SAM" id="Phobius"/>
    </source>
</evidence>
<evidence type="ECO:0000313" key="2">
    <source>
        <dbReference type="EMBL" id="MBC3795644.1"/>
    </source>
</evidence>
<keyword evidence="1" id="KW-0472">Membrane</keyword>
<feature type="transmembrane region" description="Helical" evidence="1">
    <location>
        <begin position="84"/>
        <end position="108"/>
    </location>
</feature>
<keyword evidence="3" id="KW-1185">Reference proteome</keyword>
<protein>
    <recommendedName>
        <fullName evidence="4">ECF transporter S component</fullName>
    </recommendedName>
</protein>
<feature type="transmembrane region" description="Helical" evidence="1">
    <location>
        <begin position="114"/>
        <end position="135"/>
    </location>
</feature>
<sequence length="289" mass="33545">MNNKKKNKTNWIKQFTKDFKKEVKENKIKTFVYIALRILVVIVLIEEAHDDNYNNVFLCVLTLILFMIPSVLNKRLHIVLPNTLEIIVLLFIFGADILGEINSYYLIFHQWDDMLHVINGFLCAAIGFSMIDILNRNEKVKFSLSPVFVAFVAFCFSMTVGVMWEFFEFSMDILFHTDMQKDTILPAISSVILNPTGANVAVTLPIHDIVVNGVTWNYGGYIDIGLYDTMKDLFVNFIGAVVFSIIGYFYITKRSKGNFVKRFIPRRKTEEEILEEREHTEQHHHSKNK</sequence>
<organism evidence="2 3">
    <name type="scientific">Acetobacterium tundrae</name>
    <dbReference type="NCBI Taxonomy" id="132932"/>
    <lineage>
        <taxon>Bacteria</taxon>
        <taxon>Bacillati</taxon>
        <taxon>Bacillota</taxon>
        <taxon>Clostridia</taxon>
        <taxon>Eubacteriales</taxon>
        <taxon>Eubacteriaceae</taxon>
        <taxon>Acetobacterium</taxon>
    </lineage>
</organism>
<evidence type="ECO:0008006" key="4">
    <source>
        <dbReference type="Google" id="ProtNLM"/>
    </source>
</evidence>
<reference evidence="2 3" key="1">
    <citation type="journal article" date="2020" name="mSystems">
        <title>Defining Genomic and Predicted Metabolic Features of the Acetobacterium Genus.</title>
        <authorList>
            <person name="Ross D.E."/>
            <person name="Marshall C.W."/>
            <person name="Gulliver D."/>
            <person name="May H.D."/>
            <person name="Norman R.S."/>
        </authorList>
    </citation>
    <scope>NUCLEOTIDE SEQUENCE [LARGE SCALE GENOMIC DNA]</scope>
    <source>
        <strain evidence="2 3">DSM 9173</strain>
    </source>
</reference>
<evidence type="ECO:0000313" key="3">
    <source>
        <dbReference type="Proteomes" id="UP000653358"/>
    </source>
</evidence>
<feature type="transmembrane region" description="Helical" evidence="1">
    <location>
        <begin position="233"/>
        <end position="251"/>
    </location>
</feature>
<dbReference type="Proteomes" id="UP000653358">
    <property type="component" value="Unassembled WGS sequence"/>
</dbReference>
<name>A0ABR6WGN5_9FIRM</name>
<accession>A0ABR6WGN5</accession>
<feature type="transmembrane region" description="Helical" evidence="1">
    <location>
        <begin position="30"/>
        <end position="49"/>
    </location>
</feature>
<gene>
    <name evidence="2" type="ORF">GH807_01080</name>
</gene>
<feature type="transmembrane region" description="Helical" evidence="1">
    <location>
        <begin position="55"/>
        <end position="72"/>
    </location>
</feature>
<comment type="caution">
    <text evidence="2">The sequence shown here is derived from an EMBL/GenBank/DDBJ whole genome shotgun (WGS) entry which is preliminary data.</text>
</comment>